<keyword evidence="3" id="KW-1185">Reference proteome</keyword>
<dbReference type="EMBL" id="JACXXH010000001">
    <property type="protein sequence ID" value="MBD3861847.1"/>
    <property type="molecule type" value="Genomic_DNA"/>
</dbReference>
<keyword evidence="1" id="KW-0812">Transmembrane</keyword>
<comment type="caution">
    <text evidence="2">The sequence shown here is derived from an EMBL/GenBank/DDBJ whole genome shotgun (WGS) entry which is preliminary data.</text>
</comment>
<evidence type="ECO:0000256" key="1">
    <source>
        <dbReference type="SAM" id="Phobius"/>
    </source>
</evidence>
<proteinExistence type="predicted"/>
<feature type="transmembrane region" description="Helical" evidence="1">
    <location>
        <begin position="58"/>
        <end position="84"/>
    </location>
</feature>
<dbReference type="Proteomes" id="UP000627521">
    <property type="component" value="Unassembled WGS sequence"/>
</dbReference>
<gene>
    <name evidence="2" type="ORF">IEG06_00180</name>
</gene>
<keyword evidence="1" id="KW-1133">Transmembrane helix</keyword>
<evidence type="ECO:0000313" key="3">
    <source>
        <dbReference type="Proteomes" id="UP000627521"/>
    </source>
</evidence>
<reference evidence="2 3" key="1">
    <citation type="submission" date="2020-09" db="EMBL/GenBank/DDBJ databases">
        <title>Bacillus nautilus sp. nov., Chryseoglobus crepusculi sp. nov, and Psychrobacter noctis sp. nov., isolated from deep-sea sponges from the equatorial Atlantic.</title>
        <authorList>
            <person name="Stennett H.L."/>
            <person name="Williams S.E."/>
        </authorList>
    </citation>
    <scope>NUCLEOTIDE SEQUENCE [LARGE SCALE GENOMIC DNA]</scope>
    <source>
        <strain evidence="2 3">28M-24</strain>
    </source>
</reference>
<keyword evidence="1" id="KW-0472">Membrane</keyword>
<protein>
    <submittedName>
        <fullName evidence="2">Uncharacterized protein</fullName>
    </submittedName>
</protein>
<sequence length="100" mass="11307">MNFNNTNKYTKLFLGLIFDALGYVSFIIPGIGEFADIVWAPASAWLMTKLYKGRTGRIAAVFSFIEEALPGFDIIPSFTLMWIYTYVYSNKSGKNTVTTR</sequence>
<accession>A0ABR8LUF2</accession>
<organism evidence="2 3">
    <name type="scientific">Olleya marilimosa</name>
    <dbReference type="NCBI Taxonomy" id="272164"/>
    <lineage>
        <taxon>Bacteria</taxon>
        <taxon>Pseudomonadati</taxon>
        <taxon>Bacteroidota</taxon>
        <taxon>Flavobacteriia</taxon>
        <taxon>Flavobacteriales</taxon>
        <taxon>Flavobacteriaceae</taxon>
    </lineage>
</organism>
<evidence type="ECO:0000313" key="2">
    <source>
        <dbReference type="EMBL" id="MBD3861847.1"/>
    </source>
</evidence>
<dbReference type="RefSeq" id="WP_191098588.1">
    <property type="nucleotide sequence ID" value="NZ_JACXXF010000001.1"/>
</dbReference>
<name>A0ABR8LUF2_9FLAO</name>
<feature type="transmembrane region" description="Helical" evidence="1">
    <location>
        <begin position="20"/>
        <end position="46"/>
    </location>
</feature>